<dbReference type="InterPro" id="IPR002545">
    <property type="entry name" value="CheW-lke_dom"/>
</dbReference>
<dbReference type="Proteomes" id="UP001596001">
    <property type="component" value="Unassembled WGS sequence"/>
</dbReference>
<organism evidence="2 3">
    <name type="scientific">Giesbergeria sinuosa</name>
    <dbReference type="NCBI Taxonomy" id="80883"/>
    <lineage>
        <taxon>Bacteria</taxon>
        <taxon>Pseudomonadati</taxon>
        <taxon>Pseudomonadota</taxon>
        <taxon>Betaproteobacteria</taxon>
        <taxon>Burkholderiales</taxon>
        <taxon>Comamonadaceae</taxon>
        <taxon>Giesbergeria</taxon>
    </lineage>
</organism>
<dbReference type="RefSeq" id="WP_382433252.1">
    <property type="nucleotide sequence ID" value="NZ_JBHSHJ010000009.1"/>
</dbReference>
<name>A0ABV9QF23_9BURK</name>
<dbReference type="InterPro" id="IPR039315">
    <property type="entry name" value="CheW"/>
</dbReference>
<comment type="caution">
    <text evidence="2">The sequence shown here is derived from an EMBL/GenBank/DDBJ whole genome shotgun (WGS) entry which is preliminary data.</text>
</comment>
<dbReference type="Gene3D" id="2.30.30.40">
    <property type="entry name" value="SH3 Domains"/>
    <property type="match status" value="1"/>
</dbReference>
<feature type="domain" description="CheW-like" evidence="1">
    <location>
        <begin position="16"/>
        <end position="163"/>
    </location>
</feature>
<dbReference type="SMART" id="SM00260">
    <property type="entry name" value="CheW"/>
    <property type="match status" value="1"/>
</dbReference>
<dbReference type="InterPro" id="IPR036061">
    <property type="entry name" value="CheW-like_dom_sf"/>
</dbReference>
<dbReference type="PANTHER" id="PTHR22617">
    <property type="entry name" value="CHEMOTAXIS SENSOR HISTIDINE KINASE-RELATED"/>
    <property type="match status" value="1"/>
</dbReference>
<accession>A0ABV9QF23</accession>
<dbReference type="SUPFAM" id="SSF50341">
    <property type="entry name" value="CheW-like"/>
    <property type="match status" value="1"/>
</dbReference>
<evidence type="ECO:0000313" key="2">
    <source>
        <dbReference type="EMBL" id="MFC4789660.1"/>
    </source>
</evidence>
<dbReference type="EMBL" id="JBHSHJ010000009">
    <property type="protein sequence ID" value="MFC4789660.1"/>
    <property type="molecule type" value="Genomic_DNA"/>
</dbReference>
<gene>
    <name evidence="2" type="ORF">ACFO6X_11795</name>
</gene>
<evidence type="ECO:0000259" key="1">
    <source>
        <dbReference type="PROSITE" id="PS50851"/>
    </source>
</evidence>
<reference evidence="3" key="1">
    <citation type="journal article" date="2019" name="Int. J. Syst. Evol. Microbiol.">
        <title>The Global Catalogue of Microorganisms (GCM) 10K type strain sequencing project: providing services to taxonomists for standard genome sequencing and annotation.</title>
        <authorList>
            <consortium name="The Broad Institute Genomics Platform"/>
            <consortium name="The Broad Institute Genome Sequencing Center for Infectious Disease"/>
            <person name="Wu L."/>
            <person name="Ma J."/>
        </authorList>
    </citation>
    <scope>NUCLEOTIDE SEQUENCE [LARGE SCALE GENOMIC DNA]</scope>
    <source>
        <strain evidence="3">CCUG 49452</strain>
    </source>
</reference>
<protein>
    <submittedName>
        <fullName evidence="2">Chemotaxis protein CheW</fullName>
    </submittedName>
</protein>
<evidence type="ECO:0000313" key="3">
    <source>
        <dbReference type="Proteomes" id="UP001596001"/>
    </source>
</evidence>
<proteinExistence type="predicted"/>
<keyword evidence="3" id="KW-1185">Reference proteome</keyword>
<sequence>MLMETVSVASGGAVRPQQYLTVQVGQEIFGLGIEAIREILQYRDLTAVPLVPPLIRGVINLRGAVVPVIDLAVRLGRPVSPVTERTCIVIVELPDSEQAPPGYKMGLVVDAVSQVLELAEADRQPPPEFGTPLRRDFVQAMGKMAGQFIVLLQLARLLWLPEVAVMGQMR</sequence>
<dbReference type="Gene3D" id="2.40.50.180">
    <property type="entry name" value="CheA-289, Domain 4"/>
    <property type="match status" value="1"/>
</dbReference>
<dbReference type="Pfam" id="PF01584">
    <property type="entry name" value="CheW"/>
    <property type="match status" value="1"/>
</dbReference>
<dbReference type="PROSITE" id="PS50851">
    <property type="entry name" value="CHEW"/>
    <property type="match status" value="1"/>
</dbReference>
<dbReference type="PANTHER" id="PTHR22617:SF41">
    <property type="entry name" value="CHEMOTAXIS SIGNAL TRANSDUCTION SYSTEM ADAPTOR PROTEIN CHEW"/>
    <property type="match status" value="1"/>
</dbReference>